<feature type="signal peptide" evidence="3">
    <location>
        <begin position="1"/>
        <end position="30"/>
    </location>
</feature>
<protein>
    <recommendedName>
        <fullName evidence="6">REJ domain-containing protein</fullName>
    </recommendedName>
</protein>
<evidence type="ECO:0000256" key="3">
    <source>
        <dbReference type="SAM" id="SignalP"/>
    </source>
</evidence>
<feature type="transmembrane region" description="Helical" evidence="2">
    <location>
        <begin position="246"/>
        <end position="270"/>
    </location>
</feature>
<evidence type="ECO:0008006" key="6">
    <source>
        <dbReference type="Google" id="ProtNLM"/>
    </source>
</evidence>
<feature type="compositionally biased region" description="Polar residues" evidence="1">
    <location>
        <begin position="204"/>
        <end position="230"/>
    </location>
</feature>
<keyword evidence="3" id="KW-0732">Signal</keyword>
<gene>
    <name evidence="4" type="ORF">EVG20_g9015</name>
</gene>
<dbReference type="EMBL" id="SEOQ01000846">
    <property type="protein sequence ID" value="TFY56221.1"/>
    <property type="molecule type" value="Genomic_DNA"/>
</dbReference>
<sequence>MRGTIPRAARVFTFFSLFVLCSLSFTLVFGDVVPDVNSPPAPAGLSFHKRGLYQHRRHFSHINVRADTTDGDGSSPTDTGLVSTPSDSSGGSISQGPSSTPPTSATKPTSQTSQSSSSADTHSTSSSPPQSTSDAAKTTSSSPATSSSDPGTSSTPSSQSSSSSSSSSAASKPASSSSSPSTSGPSQTVSSPTSTPASVTPATNSKPGGSTFNTPTQSAGVTHTVSAGPTDLANNSSKGFFHNSGAVAGTFVTIGVLALIVIVVVGTRFLRKRRAARRMSDEDDAAYFEPKFPVNHTYSDIGDSSHSRHDLGSGPLGASATSVAAAPATAEAYPDRAIHYGPSPDARADVYTPTDYGIAYPPGTTFAPQNEEPTPNHEDAYDPYSAYSPANHETAYHEPAHRVHKPSPLSESSTAAKHPFADPVNVRNQRAAPPVSYRGDSQYSPSVDSFYGTASGAGHAL</sequence>
<evidence type="ECO:0000313" key="5">
    <source>
        <dbReference type="Proteomes" id="UP000298327"/>
    </source>
</evidence>
<name>A0A4Y9Y464_9AGAM</name>
<dbReference type="STRING" id="205917.A0A4Y9Y464"/>
<dbReference type="OrthoDB" id="3258719at2759"/>
<comment type="caution">
    <text evidence="4">The sequence shown here is derived from an EMBL/GenBank/DDBJ whole genome shotgun (WGS) entry which is preliminary data.</text>
</comment>
<organism evidence="4 5">
    <name type="scientific">Dentipellis fragilis</name>
    <dbReference type="NCBI Taxonomy" id="205917"/>
    <lineage>
        <taxon>Eukaryota</taxon>
        <taxon>Fungi</taxon>
        <taxon>Dikarya</taxon>
        <taxon>Basidiomycota</taxon>
        <taxon>Agaricomycotina</taxon>
        <taxon>Agaricomycetes</taxon>
        <taxon>Russulales</taxon>
        <taxon>Hericiaceae</taxon>
        <taxon>Dentipellis</taxon>
    </lineage>
</organism>
<accession>A0A4Y9Y464</accession>
<feature type="region of interest" description="Disordered" evidence="1">
    <location>
        <begin position="396"/>
        <end position="449"/>
    </location>
</feature>
<dbReference type="Proteomes" id="UP000298327">
    <property type="component" value="Unassembled WGS sequence"/>
</dbReference>
<keyword evidence="2" id="KW-0812">Transmembrane</keyword>
<feature type="region of interest" description="Disordered" evidence="1">
    <location>
        <begin position="64"/>
        <end position="230"/>
    </location>
</feature>
<reference evidence="4 5" key="1">
    <citation type="submission" date="2019-02" db="EMBL/GenBank/DDBJ databases">
        <title>Genome sequencing of the rare red list fungi Dentipellis fragilis.</title>
        <authorList>
            <person name="Buettner E."/>
            <person name="Kellner H."/>
        </authorList>
    </citation>
    <scope>NUCLEOTIDE SEQUENCE [LARGE SCALE GENOMIC DNA]</scope>
    <source>
        <strain evidence="4 5">DSM 105465</strain>
    </source>
</reference>
<keyword evidence="2" id="KW-1133">Transmembrane helix</keyword>
<dbReference type="AlphaFoldDB" id="A0A4Y9Y464"/>
<keyword evidence="2" id="KW-0472">Membrane</keyword>
<evidence type="ECO:0000256" key="1">
    <source>
        <dbReference type="SAM" id="MobiDB-lite"/>
    </source>
</evidence>
<feature type="chain" id="PRO_5021225070" description="REJ domain-containing protein" evidence="3">
    <location>
        <begin position="31"/>
        <end position="461"/>
    </location>
</feature>
<proteinExistence type="predicted"/>
<feature type="compositionally biased region" description="Low complexity" evidence="1">
    <location>
        <begin position="71"/>
        <end position="203"/>
    </location>
</feature>
<evidence type="ECO:0000313" key="4">
    <source>
        <dbReference type="EMBL" id="TFY56221.1"/>
    </source>
</evidence>
<keyword evidence="5" id="KW-1185">Reference proteome</keyword>
<evidence type="ECO:0000256" key="2">
    <source>
        <dbReference type="SAM" id="Phobius"/>
    </source>
</evidence>